<dbReference type="PROSITE" id="PS51165">
    <property type="entry name" value="THUMP"/>
    <property type="match status" value="1"/>
</dbReference>
<dbReference type="AlphaFoldDB" id="A0A4Q6XMP8"/>
<feature type="compositionally biased region" description="Basic residues" evidence="4">
    <location>
        <begin position="429"/>
        <end position="438"/>
    </location>
</feature>
<keyword evidence="7" id="KW-1185">Reference proteome</keyword>
<protein>
    <submittedName>
        <fullName evidence="6">Class I SAM-dependent RNA methyltransferase</fullName>
    </submittedName>
</protein>
<evidence type="ECO:0000256" key="3">
    <source>
        <dbReference type="PROSITE-ProRule" id="PRU00529"/>
    </source>
</evidence>
<dbReference type="GO" id="GO:0003723">
    <property type="term" value="F:RNA binding"/>
    <property type="evidence" value="ECO:0007669"/>
    <property type="project" value="UniProtKB-UniRule"/>
</dbReference>
<feature type="compositionally biased region" description="Basic and acidic residues" evidence="4">
    <location>
        <begin position="398"/>
        <end position="428"/>
    </location>
</feature>
<dbReference type="GO" id="GO:0008990">
    <property type="term" value="F:rRNA (guanine-N2-)-methyltransferase activity"/>
    <property type="evidence" value="ECO:0007669"/>
    <property type="project" value="TreeGrafter"/>
</dbReference>
<dbReference type="PANTHER" id="PTHR47313:SF1">
    <property type="entry name" value="RIBOSOMAL RNA LARGE SUBUNIT METHYLTRANSFERASE K_L"/>
    <property type="match status" value="1"/>
</dbReference>
<keyword evidence="2 6" id="KW-0808">Transferase</keyword>
<dbReference type="Proteomes" id="UP000292855">
    <property type="component" value="Unassembled WGS sequence"/>
</dbReference>
<dbReference type="SMART" id="SM00981">
    <property type="entry name" value="THUMP"/>
    <property type="match status" value="1"/>
</dbReference>
<gene>
    <name evidence="6" type="ORF">EWE74_17260</name>
</gene>
<dbReference type="EMBL" id="SGIT01000004">
    <property type="protein sequence ID" value="RZF58592.1"/>
    <property type="molecule type" value="Genomic_DNA"/>
</dbReference>
<evidence type="ECO:0000256" key="2">
    <source>
        <dbReference type="ARBA" id="ARBA00022679"/>
    </source>
</evidence>
<evidence type="ECO:0000256" key="1">
    <source>
        <dbReference type="ARBA" id="ARBA00022603"/>
    </source>
</evidence>
<dbReference type="CDD" id="cd11715">
    <property type="entry name" value="THUMP_AdoMetMT"/>
    <property type="match status" value="1"/>
</dbReference>
<dbReference type="Gene3D" id="3.40.50.150">
    <property type="entry name" value="Vaccinia Virus protein VP39"/>
    <property type="match status" value="1"/>
</dbReference>
<dbReference type="InterPro" id="IPR004114">
    <property type="entry name" value="THUMP_dom"/>
</dbReference>
<dbReference type="InterPro" id="IPR054170">
    <property type="entry name" value="RlmL_1st"/>
</dbReference>
<dbReference type="Pfam" id="PF01170">
    <property type="entry name" value="UPF0020"/>
    <property type="match status" value="1"/>
</dbReference>
<evidence type="ECO:0000259" key="5">
    <source>
        <dbReference type="PROSITE" id="PS51165"/>
    </source>
</evidence>
<keyword evidence="3" id="KW-0694">RNA-binding</keyword>
<evidence type="ECO:0000256" key="4">
    <source>
        <dbReference type="SAM" id="MobiDB-lite"/>
    </source>
</evidence>
<dbReference type="GO" id="GO:0070043">
    <property type="term" value="F:rRNA (guanine-N7-)-methyltransferase activity"/>
    <property type="evidence" value="ECO:0007669"/>
    <property type="project" value="TreeGrafter"/>
</dbReference>
<evidence type="ECO:0000313" key="6">
    <source>
        <dbReference type="EMBL" id="RZF58592.1"/>
    </source>
</evidence>
<sequence length="438" mass="49966">MEVFNTPNKVIITCNRRLSPYLAQEVEALGFAIVRTFNTGVEVNLSVNECIRLNLNLRVASQVLYEIKSFRARNADELYKALLTVAWEELLPFDGYFSVTSNVHNETITTPLFANVKVKDAIVDRIKDKKGLRPNSGPELNGAVVHLHWIDDRAEIFLDTSGETLAKHGYRKHPGKAPMLEALASATIMATQWDGQSPFVNPMCGSGTLAIEAALMAQKRMPGLQRMNYAFMHLIGYDEEVFFEERRRLKELTNKKNLPHIVASDISDVAIEIAKSNAKTAGVEHLITFEVGDFAKTTIPEGNGVIMFNPEYGERLGTHSKLEATYKRIGDFMKQECRGYRGYVFTGNLDLAKKIGLQASRRFEFFSGKLDCRLLQYELYEGSKERPDTVVTLQEIPERTRERYPERRADERNNERIEEKDSDKPTDRKIHKLIRRRD</sequence>
<comment type="caution">
    <text evidence="6">The sequence shown here is derived from an EMBL/GenBank/DDBJ whole genome shotgun (WGS) entry which is preliminary data.</text>
</comment>
<dbReference type="InterPro" id="IPR029063">
    <property type="entry name" value="SAM-dependent_MTases_sf"/>
</dbReference>
<accession>A0A4Q6XMP8</accession>
<proteinExistence type="predicted"/>
<dbReference type="OrthoDB" id="9809404at2"/>
<dbReference type="PANTHER" id="PTHR47313">
    <property type="entry name" value="RIBOSOMAL RNA LARGE SUBUNIT METHYLTRANSFERASE K/L"/>
    <property type="match status" value="1"/>
</dbReference>
<dbReference type="InterPro" id="IPR000241">
    <property type="entry name" value="RlmKL-like_Mtase"/>
</dbReference>
<feature type="region of interest" description="Disordered" evidence="4">
    <location>
        <begin position="398"/>
        <end position="438"/>
    </location>
</feature>
<evidence type="ECO:0000313" key="7">
    <source>
        <dbReference type="Proteomes" id="UP000292855"/>
    </source>
</evidence>
<dbReference type="Gene3D" id="3.30.2130.30">
    <property type="match status" value="1"/>
</dbReference>
<reference evidence="6 7" key="1">
    <citation type="submission" date="2019-02" db="EMBL/GenBank/DDBJ databases">
        <authorList>
            <person name="Li Y."/>
        </authorList>
    </citation>
    <scope>NUCLEOTIDE SEQUENCE [LARGE SCALE GENOMIC DNA]</scope>
    <source>
        <strain evidence="6 7">30C10-4-7</strain>
    </source>
</reference>
<dbReference type="Pfam" id="PF22020">
    <property type="entry name" value="RlmL_1st"/>
    <property type="match status" value="1"/>
</dbReference>
<dbReference type="RefSeq" id="WP_130143136.1">
    <property type="nucleotide sequence ID" value="NZ_SGIT01000004.1"/>
</dbReference>
<organism evidence="6 7">
    <name type="scientific">Sphingobacterium corticibacterium</name>
    <dbReference type="NCBI Taxonomy" id="2484746"/>
    <lineage>
        <taxon>Bacteria</taxon>
        <taxon>Pseudomonadati</taxon>
        <taxon>Bacteroidota</taxon>
        <taxon>Sphingobacteriia</taxon>
        <taxon>Sphingobacteriales</taxon>
        <taxon>Sphingobacteriaceae</taxon>
        <taxon>Sphingobacterium</taxon>
    </lineage>
</organism>
<dbReference type="Pfam" id="PF02926">
    <property type="entry name" value="THUMP"/>
    <property type="match status" value="1"/>
</dbReference>
<name>A0A4Q6XMP8_9SPHI</name>
<dbReference type="SUPFAM" id="SSF53335">
    <property type="entry name" value="S-adenosyl-L-methionine-dependent methyltransferases"/>
    <property type="match status" value="1"/>
</dbReference>
<feature type="domain" description="THUMP" evidence="5">
    <location>
        <begin position="49"/>
        <end position="160"/>
    </location>
</feature>
<keyword evidence="1 6" id="KW-0489">Methyltransferase</keyword>